<evidence type="ECO:0000313" key="8">
    <source>
        <dbReference type="Proteomes" id="UP000199011"/>
    </source>
</evidence>
<protein>
    <recommendedName>
        <fullName evidence="3">isochorismate synthase</fullName>
        <ecNumber evidence="3">5.4.4.2</ecNumber>
    </recommendedName>
    <alternativeName>
        <fullName evidence="5">Isochorismate mutase</fullName>
    </alternativeName>
</protein>
<dbReference type="RefSeq" id="WP_092517078.1">
    <property type="nucleotide sequence ID" value="NZ_CAWRAH010000061.1"/>
</dbReference>
<dbReference type="Pfam" id="PF00425">
    <property type="entry name" value="Chorismate_bind"/>
    <property type="match status" value="1"/>
</dbReference>
<gene>
    <name evidence="7" type="ORF">SAMN05421579_10253</name>
</gene>
<accession>A0A1I4YJC7</accession>
<evidence type="ECO:0000256" key="5">
    <source>
        <dbReference type="ARBA" id="ARBA00041564"/>
    </source>
</evidence>
<dbReference type="AlphaFoldDB" id="A0A1I4YJC7"/>
<dbReference type="Proteomes" id="UP000199011">
    <property type="component" value="Unassembled WGS sequence"/>
</dbReference>
<comment type="similarity">
    <text evidence="2">Belongs to the isochorismate synthase family.</text>
</comment>
<dbReference type="NCBIfam" id="TIGR00543">
    <property type="entry name" value="isochor_syn"/>
    <property type="match status" value="1"/>
</dbReference>
<comment type="catalytic activity">
    <reaction evidence="1">
        <text>chorismate = isochorismate</text>
        <dbReference type="Rhea" id="RHEA:18985"/>
        <dbReference type="ChEBI" id="CHEBI:29748"/>
        <dbReference type="ChEBI" id="CHEBI:29780"/>
        <dbReference type="EC" id="5.4.4.2"/>
    </reaction>
</comment>
<dbReference type="SUPFAM" id="SSF56322">
    <property type="entry name" value="ADC synthase"/>
    <property type="match status" value="1"/>
</dbReference>
<dbReference type="Gene3D" id="3.60.120.10">
    <property type="entry name" value="Anthranilate synthase"/>
    <property type="match status" value="1"/>
</dbReference>
<evidence type="ECO:0000256" key="3">
    <source>
        <dbReference type="ARBA" id="ARBA00012824"/>
    </source>
</evidence>
<proteinExistence type="inferred from homology"/>
<name>A0A1I4YJC7_9GAMM</name>
<sequence>MLNLTTEYYTSELLGFSCDDFVFLSSNKSLHAQGCFAKITTPANHHDYIGNLLSGNPLKGNPLSDNLSQLFHQAEQAGIKNPIVVGAIPFDKQQPSALYIPYEHRWLERETLHFSALSPMPWLQLQQSHLWPAKAGFCQMVFQAVDAIRYGLLDKVVLSRLLDIEFDRKPDTIRLFMQLNAQNPYSYNFHLPLENSTLIGASPELLLRKQGNTIISQPLAGSSRRSRNIAEDKALRQSLLHSAKDQHEHQLVINAIRTALAEHCTELLIPDSPSIFSTPLLWHLATEIRSELRNKHADSLSIASLLHPTPALCGAPRERAYELIAQLEPFKRNYFGGIVGWCDAKGNGEWVVAIRCGEVFENHIRLFAGAGIVADSQPNAEWQETGVKLGTMLQALGLSENKEHVL</sequence>
<dbReference type="InterPro" id="IPR005801">
    <property type="entry name" value="ADC_synthase"/>
</dbReference>
<feature type="domain" description="Chorismate-utilising enzyme C-terminal" evidence="6">
    <location>
        <begin position="134"/>
        <end position="388"/>
    </location>
</feature>
<dbReference type="EC" id="5.4.4.2" evidence="3"/>
<dbReference type="OrthoDB" id="9806579at2"/>
<evidence type="ECO:0000259" key="6">
    <source>
        <dbReference type="Pfam" id="PF00425"/>
    </source>
</evidence>
<evidence type="ECO:0000313" key="7">
    <source>
        <dbReference type="EMBL" id="SFN38115.1"/>
    </source>
</evidence>
<dbReference type="GO" id="GO:0008909">
    <property type="term" value="F:isochorismate synthase activity"/>
    <property type="evidence" value="ECO:0007669"/>
    <property type="project" value="UniProtKB-EC"/>
</dbReference>
<evidence type="ECO:0000256" key="2">
    <source>
        <dbReference type="ARBA" id="ARBA00005297"/>
    </source>
</evidence>
<dbReference type="PANTHER" id="PTHR42839">
    <property type="entry name" value="ISOCHORISMATE SYNTHASE ENTC"/>
    <property type="match status" value="1"/>
</dbReference>
<organism evidence="7 8">
    <name type="scientific">Xenorhabdus japonica</name>
    <dbReference type="NCBI Taxonomy" id="53341"/>
    <lineage>
        <taxon>Bacteria</taxon>
        <taxon>Pseudomonadati</taxon>
        <taxon>Pseudomonadota</taxon>
        <taxon>Gammaproteobacteria</taxon>
        <taxon>Enterobacterales</taxon>
        <taxon>Morganellaceae</taxon>
        <taxon>Xenorhabdus</taxon>
    </lineage>
</organism>
<keyword evidence="4" id="KW-0413">Isomerase</keyword>
<reference evidence="8" key="1">
    <citation type="submission" date="2016-10" db="EMBL/GenBank/DDBJ databases">
        <authorList>
            <person name="Varghese N."/>
            <person name="Submissions S."/>
        </authorList>
    </citation>
    <scope>NUCLEOTIDE SEQUENCE [LARGE SCALE GENOMIC DNA]</scope>
    <source>
        <strain evidence="8">DSM 16522</strain>
    </source>
</reference>
<keyword evidence="8" id="KW-1185">Reference proteome</keyword>
<dbReference type="InterPro" id="IPR004561">
    <property type="entry name" value="IsoChor_synthase"/>
</dbReference>
<evidence type="ECO:0000256" key="1">
    <source>
        <dbReference type="ARBA" id="ARBA00000799"/>
    </source>
</evidence>
<dbReference type="EMBL" id="FOVO01000002">
    <property type="protein sequence ID" value="SFN38115.1"/>
    <property type="molecule type" value="Genomic_DNA"/>
</dbReference>
<evidence type="ECO:0000256" key="4">
    <source>
        <dbReference type="ARBA" id="ARBA00023235"/>
    </source>
</evidence>
<dbReference type="STRING" id="53341.SAMN05421579_10253"/>
<dbReference type="PANTHER" id="PTHR42839:SF2">
    <property type="entry name" value="ISOCHORISMATE SYNTHASE ENTC"/>
    <property type="match status" value="1"/>
</dbReference>
<dbReference type="InterPro" id="IPR015890">
    <property type="entry name" value="Chorismate_C"/>
</dbReference>